<feature type="region of interest" description="Disordered" evidence="1">
    <location>
        <begin position="134"/>
        <end position="162"/>
    </location>
</feature>
<dbReference type="STRING" id="45882.A0A0V1CTV3"/>
<accession>A0A0V1CTV3</accession>
<comment type="caution">
    <text evidence="2">The sequence shown here is derived from an EMBL/GenBank/DDBJ whole genome shotgun (WGS) entry which is preliminary data.</text>
</comment>
<proteinExistence type="predicted"/>
<dbReference type="AlphaFoldDB" id="A0A0V1CTV3"/>
<dbReference type="Proteomes" id="UP000054653">
    <property type="component" value="Unassembled WGS sequence"/>
</dbReference>
<evidence type="ECO:0000313" key="2">
    <source>
        <dbReference type="EMBL" id="KRY52724.1"/>
    </source>
</evidence>
<organism evidence="2 3">
    <name type="scientific">Trichinella britovi</name>
    <name type="common">Parasitic roundworm</name>
    <dbReference type="NCBI Taxonomy" id="45882"/>
    <lineage>
        <taxon>Eukaryota</taxon>
        <taxon>Metazoa</taxon>
        <taxon>Ecdysozoa</taxon>
        <taxon>Nematoda</taxon>
        <taxon>Enoplea</taxon>
        <taxon>Dorylaimia</taxon>
        <taxon>Trichinellida</taxon>
        <taxon>Trichinellidae</taxon>
        <taxon>Trichinella</taxon>
    </lineage>
</organism>
<reference evidence="2 3" key="1">
    <citation type="submission" date="2015-01" db="EMBL/GenBank/DDBJ databases">
        <title>Evolution of Trichinella species and genotypes.</title>
        <authorList>
            <person name="Korhonen P.K."/>
            <person name="Edoardo P."/>
            <person name="Giuseppe L.R."/>
            <person name="Gasser R.B."/>
        </authorList>
    </citation>
    <scope>NUCLEOTIDE SEQUENCE [LARGE SCALE GENOMIC DNA]</scope>
    <source>
        <strain evidence="2">ISS120</strain>
    </source>
</reference>
<dbReference type="EMBL" id="JYDI01000099">
    <property type="protein sequence ID" value="KRY52724.1"/>
    <property type="molecule type" value="Genomic_DNA"/>
</dbReference>
<name>A0A0V1CTV3_TRIBR</name>
<protein>
    <submittedName>
        <fullName evidence="2">Uncharacterized protein</fullName>
    </submittedName>
</protein>
<keyword evidence="3" id="KW-1185">Reference proteome</keyword>
<gene>
    <name evidence="2" type="ORF">T03_7998</name>
</gene>
<evidence type="ECO:0000256" key="1">
    <source>
        <dbReference type="SAM" id="MobiDB-lite"/>
    </source>
</evidence>
<evidence type="ECO:0000313" key="3">
    <source>
        <dbReference type="Proteomes" id="UP000054653"/>
    </source>
</evidence>
<sequence length="263" mass="30279">MNVLTGFYCIRTNNHLEGWHNRLNRKAGKSHNGFNELLHILIAEQGVMDILIQQVLSGNVAVGDLRRVNRVYAQKQRRVAQYTGEYTNGRRTLEQFLAALIKRGCSTGCQYCRYSKETNWEVWTNRVEMQRKDDRARDSLNVPCKRSQGTGRRPRRRSTSARVLETPTAAHAMEETPDLLELYSPLIFGRTNERLVNLYLKDRLNRLLAELDELCTSSADVFEVEEQVSLMEESFRAADALQTEVELDLDGEERQAAIDDWAL</sequence>